<dbReference type="PANTHER" id="PTHR12533">
    <property type="entry name" value="NFAT"/>
    <property type="match status" value="1"/>
</dbReference>
<dbReference type="Proteomes" id="UP001176940">
    <property type="component" value="Unassembled WGS sequence"/>
</dbReference>
<dbReference type="PANTHER" id="PTHR12533:SF11">
    <property type="entry name" value="NUCLEAR FACTOR OF ACTIVATED T-CELLS, CYTOPLASMIC 4"/>
    <property type="match status" value="1"/>
</dbReference>
<evidence type="ECO:0000313" key="3">
    <source>
        <dbReference type="Proteomes" id="UP001176940"/>
    </source>
</evidence>
<feature type="domain" description="RHD" evidence="1">
    <location>
        <begin position="38"/>
        <end position="90"/>
    </location>
</feature>
<proteinExistence type="predicted"/>
<comment type="caution">
    <text evidence="2">The sequence shown here is derived from an EMBL/GenBank/DDBJ whole genome shotgun (WGS) entry which is preliminary data.</text>
</comment>
<dbReference type="EMBL" id="CAUEEQ010043303">
    <property type="protein sequence ID" value="CAJ0957185.1"/>
    <property type="molecule type" value="Genomic_DNA"/>
</dbReference>
<dbReference type="InterPro" id="IPR008366">
    <property type="entry name" value="NFAT"/>
</dbReference>
<name>A0ABN9M2E7_9NEOB</name>
<dbReference type="PROSITE" id="PS50254">
    <property type="entry name" value="REL_2"/>
    <property type="match status" value="1"/>
</dbReference>
<dbReference type="InterPro" id="IPR037059">
    <property type="entry name" value="RHD_DNA_bind_dom_sf"/>
</dbReference>
<dbReference type="SUPFAM" id="SSF49417">
    <property type="entry name" value="p53-like transcription factors"/>
    <property type="match status" value="1"/>
</dbReference>
<keyword evidence="3" id="KW-1185">Reference proteome</keyword>
<gene>
    <name evidence="2" type="ORF">RIMI_LOCUS15845269</name>
</gene>
<dbReference type="InterPro" id="IPR008967">
    <property type="entry name" value="p53-like_TF_DNA-bd_sf"/>
</dbReference>
<evidence type="ECO:0000313" key="2">
    <source>
        <dbReference type="EMBL" id="CAJ0957185.1"/>
    </source>
</evidence>
<organism evidence="2 3">
    <name type="scientific">Ranitomeya imitator</name>
    <name type="common">mimic poison frog</name>
    <dbReference type="NCBI Taxonomy" id="111125"/>
    <lineage>
        <taxon>Eukaryota</taxon>
        <taxon>Metazoa</taxon>
        <taxon>Chordata</taxon>
        <taxon>Craniata</taxon>
        <taxon>Vertebrata</taxon>
        <taxon>Euteleostomi</taxon>
        <taxon>Amphibia</taxon>
        <taxon>Batrachia</taxon>
        <taxon>Anura</taxon>
        <taxon>Neobatrachia</taxon>
        <taxon>Hyloidea</taxon>
        <taxon>Dendrobatidae</taxon>
        <taxon>Dendrobatinae</taxon>
        <taxon>Ranitomeya</taxon>
    </lineage>
</organism>
<dbReference type="Gene3D" id="2.60.40.340">
    <property type="entry name" value="Rel homology domain (RHD), DNA-binding domain"/>
    <property type="match status" value="1"/>
</dbReference>
<dbReference type="InterPro" id="IPR011539">
    <property type="entry name" value="RHD_DNA_bind_dom"/>
</dbReference>
<reference evidence="2" key="1">
    <citation type="submission" date="2023-07" db="EMBL/GenBank/DDBJ databases">
        <authorList>
            <person name="Stuckert A."/>
        </authorList>
    </citation>
    <scope>NUCLEOTIDE SEQUENCE</scope>
</reference>
<sequence>MFPQTRKENVGMDYLAVPSALAWSKARVGGQSPIFRSSSLPPLDWPLPFQYEGLELRIEVQPRTHHRAHYETEGSRGAVKASPGGHPIVKSRAATRFATLSDTAFPKSSLETAIAQTQPGEQSTTLQLYDCDLQGISILTLPDLPWLRSTEMVDIRSALLERMSH</sequence>
<accession>A0ABN9M2E7</accession>
<evidence type="ECO:0000259" key="1">
    <source>
        <dbReference type="PROSITE" id="PS50254"/>
    </source>
</evidence>
<protein>
    <recommendedName>
        <fullName evidence="1">RHD domain-containing protein</fullName>
    </recommendedName>
</protein>